<dbReference type="EMBL" id="BKCJ010449867">
    <property type="protein sequence ID" value="GFA58407.1"/>
    <property type="molecule type" value="Genomic_DNA"/>
</dbReference>
<proteinExistence type="predicted"/>
<reference evidence="1" key="1">
    <citation type="journal article" date="2019" name="Sci. Rep.">
        <title>Draft genome of Tanacetum cinerariifolium, the natural source of mosquito coil.</title>
        <authorList>
            <person name="Yamashiro T."/>
            <person name="Shiraishi A."/>
            <person name="Satake H."/>
            <person name="Nakayama K."/>
        </authorList>
    </citation>
    <scope>NUCLEOTIDE SEQUENCE</scope>
</reference>
<gene>
    <name evidence="1" type="ORF">Tci_630379</name>
</gene>
<dbReference type="AlphaFoldDB" id="A0A699JX18"/>
<feature type="non-terminal residue" evidence="1">
    <location>
        <position position="1"/>
    </location>
</feature>
<comment type="caution">
    <text evidence="1">The sequence shown here is derived from an EMBL/GenBank/DDBJ whole genome shotgun (WGS) entry which is preliminary data.</text>
</comment>
<sequence length="260" mass="29817">YIPIKKSKAGKKFAFVRFLNVDTFERLIENIGGFLVCINASSITSKEKMLSHVGTASWFLKLQPASDYFVTEERLIRVNELEVWTPNFNNEFCEWFSFDEDSVDDEETDHVLESSCMKQPSESQIKCNVSKQGTTSADPFGIYDILNRNNAQEKVTKHVSSEEQTFPPGYTPTSVNDKARDEFLNSHQPNLLLMFKRGTIHSSTRKYHQMNITHLQLSLSSQTNSNLIPIPFDPYPIKKFTKKRDPGDYLKRTGQSIAEK</sequence>
<name>A0A699JX18_TANCI</name>
<evidence type="ECO:0000313" key="1">
    <source>
        <dbReference type="EMBL" id="GFA58407.1"/>
    </source>
</evidence>
<protein>
    <recommendedName>
        <fullName evidence="2">Nucleotide-binding alpha-beta plait domain-containing protein</fullName>
    </recommendedName>
</protein>
<evidence type="ECO:0008006" key="2">
    <source>
        <dbReference type="Google" id="ProtNLM"/>
    </source>
</evidence>
<accession>A0A699JX18</accession>
<organism evidence="1">
    <name type="scientific">Tanacetum cinerariifolium</name>
    <name type="common">Dalmatian daisy</name>
    <name type="synonym">Chrysanthemum cinerariifolium</name>
    <dbReference type="NCBI Taxonomy" id="118510"/>
    <lineage>
        <taxon>Eukaryota</taxon>
        <taxon>Viridiplantae</taxon>
        <taxon>Streptophyta</taxon>
        <taxon>Embryophyta</taxon>
        <taxon>Tracheophyta</taxon>
        <taxon>Spermatophyta</taxon>
        <taxon>Magnoliopsida</taxon>
        <taxon>eudicotyledons</taxon>
        <taxon>Gunneridae</taxon>
        <taxon>Pentapetalae</taxon>
        <taxon>asterids</taxon>
        <taxon>campanulids</taxon>
        <taxon>Asterales</taxon>
        <taxon>Asteraceae</taxon>
        <taxon>Asteroideae</taxon>
        <taxon>Anthemideae</taxon>
        <taxon>Anthemidinae</taxon>
        <taxon>Tanacetum</taxon>
    </lineage>
</organism>